<dbReference type="GeneID" id="106815275"/>
<name>A0ABM1ESN7_PRICU</name>
<protein>
    <submittedName>
        <fullName evidence="3">Uncharacterized protein LOC106815275</fullName>
    </submittedName>
</protein>
<proteinExistence type="predicted"/>
<dbReference type="RefSeq" id="XP_014675208.1">
    <property type="nucleotide sequence ID" value="XM_014819722.1"/>
</dbReference>
<reference evidence="3" key="1">
    <citation type="submission" date="2025-08" db="UniProtKB">
        <authorList>
            <consortium name="RefSeq"/>
        </authorList>
    </citation>
    <scope>IDENTIFICATION</scope>
</reference>
<organism evidence="2 3">
    <name type="scientific">Priapulus caudatus</name>
    <name type="common">Priapulid worm</name>
    <dbReference type="NCBI Taxonomy" id="37621"/>
    <lineage>
        <taxon>Eukaryota</taxon>
        <taxon>Metazoa</taxon>
        <taxon>Ecdysozoa</taxon>
        <taxon>Scalidophora</taxon>
        <taxon>Priapulida</taxon>
        <taxon>Priapulimorpha</taxon>
        <taxon>Priapulimorphida</taxon>
        <taxon>Priapulidae</taxon>
        <taxon>Priapulus</taxon>
    </lineage>
</organism>
<keyword evidence="1" id="KW-0812">Transmembrane</keyword>
<keyword evidence="1" id="KW-0472">Membrane</keyword>
<feature type="non-terminal residue" evidence="3">
    <location>
        <position position="149"/>
    </location>
</feature>
<feature type="transmembrane region" description="Helical" evidence="1">
    <location>
        <begin position="95"/>
        <end position="123"/>
    </location>
</feature>
<dbReference type="Proteomes" id="UP000695022">
    <property type="component" value="Unplaced"/>
</dbReference>
<evidence type="ECO:0000313" key="3">
    <source>
        <dbReference type="RefSeq" id="XP_014675208.1"/>
    </source>
</evidence>
<gene>
    <name evidence="3" type="primary">LOC106815275</name>
</gene>
<evidence type="ECO:0000313" key="2">
    <source>
        <dbReference type="Proteomes" id="UP000695022"/>
    </source>
</evidence>
<sequence>MTDINELFDSRPFKPKYAHLPARDAEADDADDVAYGAASSNNSILLDATSAIPFQRRSAVYVDNGAPTTEKTPPSSSSPPVRQLSCHMDHVDHGYAWVVLFASFFINMLVLGITNSFAVYYTVFLRAFGKTKASTTWIGAMHVGLMFFV</sequence>
<evidence type="ECO:0000256" key="1">
    <source>
        <dbReference type="SAM" id="Phobius"/>
    </source>
</evidence>
<keyword evidence="1" id="KW-1133">Transmembrane helix</keyword>
<keyword evidence="2" id="KW-1185">Reference proteome</keyword>
<accession>A0ABM1ESN7</accession>